<evidence type="ECO:0000256" key="6">
    <source>
        <dbReference type="ARBA" id="ARBA00022989"/>
    </source>
</evidence>
<feature type="transmembrane region" description="Helical" evidence="8">
    <location>
        <begin position="353"/>
        <end position="378"/>
    </location>
</feature>
<sequence length="527" mass="56496">MPVTKTLARVQALAASWTAGDFTLEPVTAEIGTGRLVAIIGPSGAGKTTLLELLAGVRTPSKGQVTNPPEVGFVPQDDIVHTHLPLRRTLSYAARLRGEHEPATVAEILETLGLTQRAAATVGTLSGGERKRASIAVELLARPDILFLDEPTSGLDPATGRDLLRHLRSLVDGGNTVVLTTHTPGDIALCDEVFVLDGGRLVYAGTPSRMLEHFGVATAEEVYDRLGGDPPEWSPAAVVFEPPQPVPQRHRVSALRQWWLLTARSVELLARNRVTLAILMGSPVVIALMFLMLFRPGAFEQTNPVPNTTVMILFWIAFGGFFFGLTYGLSQICDEFAILRRESRAGLRVAPYLLSKVAALLPLLCLVDALLLALLSVTDRLPALDLAGDARLFGTVVLASLCALTLGLLCSSSVNNPSQAALTLPMLCFPQVLFVGAFLPVPVMADVGRYLSYAMSNRWAFEALGHTAGLPELWRDGGSQLGPPLLASYGDTFDHPLWVDWSLLAGFAVLFAAGAVLVLRRKAGPAR</sequence>
<dbReference type="Pfam" id="PF00005">
    <property type="entry name" value="ABC_tran"/>
    <property type="match status" value="1"/>
</dbReference>
<evidence type="ECO:0000256" key="8">
    <source>
        <dbReference type="SAM" id="Phobius"/>
    </source>
</evidence>
<dbReference type="PROSITE" id="PS50893">
    <property type="entry name" value="ABC_TRANSPORTER_2"/>
    <property type="match status" value="1"/>
</dbReference>
<dbReference type="PROSITE" id="PS00211">
    <property type="entry name" value="ABC_TRANSPORTER_1"/>
    <property type="match status" value="1"/>
</dbReference>
<dbReference type="RefSeq" id="WP_133903475.1">
    <property type="nucleotide sequence ID" value="NZ_SOCP01000005.1"/>
</dbReference>
<keyword evidence="2" id="KW-0813">Transport</keyword>
<accession>A0A4R7VRH7</accession>
<keyword evidence="5" id="KW-0067">ATP-binding</keyword>
<feature type="domain" description="ABC transporter" evidence="9">
    <location>
        <begin position="8"/>
        <end position="223"/>
    </location>
</feature>
<dbReference type="InterPro" id="IPR027417">
    <property type="entry name" value="P-loop_NTPase"/>
</dbReference>
<keyword evidence="3 8" id="KW-0812">Transmembrane</keyword>
<protein>
    <submittedName>
        <fullName evidence="10">ABC-type multidrug transport system ATPase subunit</fullName>
    </submittedName>
</protein>
<evidence type="ECO:0000313" key="10">
    <source>
        <dbReference type="EMBL" id="TDV52065.1"/>
    </source>
</evidence>
<dbReference type="AlphaFoldDB" id="A0A4R7VRH7"/>
<dbReference type="EMBL" id="SOCP01000005">
    <property type="protein sequence ID" value="TDV52065.1"/>
    <property type="molecule type" value="Genomic_DNA"/>
</dbReference>
<dbReference type="SMART" id="SM00382">
    <property type="entry name" value="AAA"/>
    <property type="match status" value="1"/>
</dbReference>
<dbReference type="InterPro" id="IPR050352">
    <property type="entry name" value="ABCG_transporters"/>
</dbReference>
<dbReference type="OrthoDB" id="9804819at2"/>
<keyword evidence="7 8" id="KW-0472">Membrane</keyword>
<keyword evidence="4" id="KW-0547">Nucleotide-binding</keyword>
<dbReference type="PANTHER" id="PTHR48041">
    <property type="entry name" value="ABC TRANSPORTER G FAMILY MEMBER 28"/>
    <property type="match status" value="1"/>
</dbReference>
<feature type="transmembrane region" description="Helical" evidence="8">
    <location>
        <begin position="501"/>
        <end position="519"/>
    </location>
</feature>
<proteinExistence type="predicted"/>
<comment type="caution">
    <text evidence="10">The sequence shown here is derived from an EMBL/GenBank/DDBJ whole genome shotgun (WGS) entry which is preliminary data.</text>
</comment>
<evidence type="ECO:0000259" key="9">
    <source>
        <dbReference type="PROSITE" id="PS50893"/>
    </source>
</evidence>
<feature type="transmembrane region" description="Helical" evidence="8">
    <location>
        <begin position="274"/>
        <end position="292"/>
    </location>
</feature>
<feature type="transmembrane region" description="Helical" evidence="8">
    <location>
        <begin position="422"/>
        <end position="445"/>
    </location>
</feature>
<dbReference type="GO" id="GO:0016020">
    <property type="term" value="C:membrane"/>
    <property type="evidence" value="ECO:0007669"/>
    <property type="project" value="UniProtKB-SubCell"/>
</dbReference>
<evidence type="ECO:0000256" key="1">
    <source>
        <dbReference type="ARBA" id="ARBA00004141"/>
    </source>
</evidence>
<comment type="subcellular location">
    <subcellularLocation>
        <location evidence="1">Membrane</location>
        <topology evidence="1">Multi-pass membrane protein</topology>
    </subcellularLocation>
</comment>
<keyword evidence="11" id="KW-1185">Reference proteome</keyword>
<keyword evidence="6 8" id="KW-1133">Transmembrane helix</keyword>
<dbReference type="GO" id="GO:0016887">
    <property type="term" value="F:ATP hydrolysis activity"/>
    <property type="evidence" value="ECO:0007669"/>
    <property type="project" value="InterPro"/>
</dbReference>
<reference evidence="10 11" key="1">
    <citation type="submission" date="2019-03" db="EMBL/GenBank/DDBJ databases">
        <title>Genomic Encyclopedia of Archaeal and Bacterial Type Strains, Phase II (KMG-II): from individual species to whole genera.</title>
        <authorList>
            <person name="Goeker M."/>
        </authorList>
    </citation>
    <scope>NUCLEOTIDE SEQUENCE [LARGE SCALE GENOMIC DNA]</scope>
    <source>
        <strain evidence="10 11">DSM 45499</strain>
    </source>
</reference>
<evidence type="ECO:0000256" key="7">
    <source>
        <dbReference type="ARBA" id="ARBA00023136"/>
    </source>
</evidence>
<dbReference type="InterPro" id="IPR013525">
    <property type="entry name" value="ABC2_TM"/>
</dbReference>
<name>A0A4R7VRH7_9PSEU</name>
<dbReference type="InterPro" id="IPR003593">
    <property type="entry name" value="AAA+_ATPase"/>
</dbReference>
<evidence type="ECO:0000313" key="11">
    <source>
        <dbReference type="Proteomes" id="UP000294927"/>
    </source>
</evidence>
<dbReference type="InterPro" id="IPR003439">
    <property type="entry name" value="ABC_transporter-like_ATP-bd"/>
</dbReference>
<evidence type="ECO:0000256" key="2">
    <source>
        <dbReference type="ARBA" id="ARBA00022448"/>
    </source>
</evidence>
<dbReference type="InterPro" id="IPR017871">
    <property type="entry name" value="ABC_transporter-like_CS"/>
</dbReference>
<evidence type="ECO:0000256" key="4">
    <source>
        <dbReference type="ARBA" id="ARBA00022741"/>
    </source>
</evidence>
<dbReference type="GO" id="GO:0140359">
    <property type="term" value="F:ABC-type transporter activity"/>
    <property type="evidence" value="ECO:0007669"/>
    <property type="project" value="InterPro"/>
</dbReference>
<dbReference type="Proteomes" id="UP000294927">
    <property type="component" value="Unassembled WGS sequence"/>
</dbReference>
<feature type="transmembrane region" description="Helical" evidence="8">
    <location>
        <begin position="390"/>
        <end position="410"/>
    </location>
</feature>
<organism evidence="10 11">
    <name type="scientific">Actinophytocola oryzae</name>
    <dbReference type="NCBI Taxonomy" id="502181"/>
    <lineage>
        <taxon>Bacteria</taxon>
        <taxon>Bacillati</taxon>
        <taxon>Actinomycetota</taxon>
        <taxon>Actinomycetes</taxon>
        <taxon>Pseudonocardiales</taxon>
        <taxon>Pseudonocardiaceae</taxon>
    </lineage>
</organism>
<evidence type="ECO:0000256" key="5">
    <source>
        <dbReference type="ARBA" id="ARBA00022840"/>
    </source>
</evidence>
<dbReference type="SUPFAM" id="SSF52540">
    <property type="entry name" value="P-loop containing nucleoside triphosphate hydrolases"/>
    <property type="match status" value="1"/>
</dbReference>
<evidence type="ECO:0000256" key="3">
    <source>
        <dbReference type="ARBA" id="ARBA00022692"/>
    </source>
</evidence>
<dbReference type="Gene3D" id="3.40.50.300">
    <property type="entry name" value="P-loop containing nucleotide triphosphate hydrolases"/>
    <property type="match status" value="1"/>
</dbReference>
<dbReference type="GO" id="GO:0005524">
    <property type="term" value="F:ATP binding"/>
    <property type="evidence" value="ECO:0007669"/>
    <property type="project" value="UniProtKB-KW"/>
</dbReference>
<gene>
    <name evidence="10" type="ORF">CLV71_105196</name>
</gene>
<dbReference type="PANTHER" id="PTHR48041:SF139">
    <property type="entry name" value="PROTEIN SCARLET"/>
    <property type="match status" value="1"/>
</dbReference>
<feature type="transmembrane region" description="Helical" evidence="8">
    <location>
        <begin position="312"/>
        <end position="332"/>
    </location>
</feature>
<dbReference type="Pfam" id="PF01061">
    <property type="entry name" value="ABC2_membrane"/>
    <property type="match status" value="1"/>
</dbReference>